<dbReference type="Gene3D" id="1.50.10.10">
    <property type="match status" value="1"/>
</dbReference>
<organism evidence="2">
    <name type="scientific">bioreactor metagenome</name>
    <dbReference type="NCBI Taxonomy" id="1076179"/>
    <lineage>
        <taxon>unclassified sequences</taxon>
        <taxon>metagenomes</taxon>
        <taxon>ecological metagenomes</taxon>
    </lineage>
</organism>
<evidence type="ECO:0000313" key="2">
    <source>
        <dbReference type="EMBL" id="MPM98033.1"/>
    </source>
</evidence>
<reference evidence="2" key="1">
    <citation type="submission" date="2019-08" db="EMBL/GenBank/DDBJ databases">
        <authorList>
            <person name="Kucharzyk K."/>
            <person name="Murdoch R.W."/>
            <person name="Higgins S."/>
            <person name="Loffler F."/>
        </authorList>
    </citation>
    <scope>NUCLEOTIDE SEQUENCE</scope>
</reference>
<comment type="caution">
    <text evidence="2">The sequence shown here is derived from an EMBL/GenBank/DDBJ whole genome shotgun (WGS) entry which is preliminary data.</text>
</comment>
<feature type="domain" description="Alpha-L-rhamnosidase six-hairpin glycosidase" evidence="1">
    <location>
        <begin position="29"/>
        <end position="104"/>
    </location>
</feature>
<dbReference type="GO" id="GO:0005975">
    <property type="term" value="P:carbohydrate metabolic process"/>
    <property type="evidence" value="ECO:0007669"/>
    <property type="project" value="InterPro"/>
</dbReference>
<dbReference type="PANTHER" id="PTHR34987">
    <property type="entry name" value="C, PUTATIVE (AFU_ORTHOLOGUE AFUA_3G02880)-RELATED"/>
    <property type="match status" value="1"/>
</dbReference>
<dbReference type="InterPro" id="IPR035396">
    <property type="entry name" value="Bac_rhamnosid6H"/>
</dbReference>
<proteinExistence type="predicted"/>
<dbReference type="EMBL" id="VSSQ01044226">
    <property type="protein sequence ID" value="MPM98033.1"/>
    <property type="molecule type" value="Genomic_DNA"/>
</dbReference>
<dbReference type="SUPFAM" id="SSF48208">
    <property type="entry name" value="Six-hairpin glycosidases"/>
    <property type="match status" value="1"/>
</dbReference>
<sequence>MILSGVATTKEAQTALLNLSHARDVSYPGTPYLYHYYIQSLINSGLHSLAKQELKKYWGGMLEKGADTFWEAYDPNDDFLSPYNFFPVNSYCHAWSCTPVYFIRKYPEIFQLK</sequence>
<dbReference type="Pfam" id="PF17389">
    <property type="entry name" value="Bac_rhamnosid6H"/>
    <property type="match status" value="1"/>
</dbReference>
<dbReference type="InterPro" id="IPR008928">
    <property type="entry name" value="6-hairpin_glycosidase_sf"/>
</dbReference>
<name>A0A645EB78_9ZZZZ</name>
<evidence type="ECO:0000259" key="1">
    <source>
        <dbReference type="Pfam" id="PF17389"/>
    </source>
</evidence>
<dbReference type="PANTHER" id="PTHR34987:SF6">
    <property type="entry name" value="ALPHA-L-RHAMNOSIDASE SIX-HAIRPIN GLYCOSIDASE DOMAIN-CONTAINING PROTEIN"/>
    <property type="match status" value="1"/>
</dbReference>
<protein>
    <recommendedName>
        <fullName evidence="1">Alpha-L-rhamnosidase six-hairpin glycosidase domain-containing protein</fullName>
    </recommendedName>
</protein>
<accession>A0A645EB78</accession>
<dbReference type="InterPro" id="IPR012341">
    <property type="entry name" value="6hp_glycosidase-like_sf"/>
</dbReference>
<gene>
    <name evidence="2" type="ORF">SDC9_145214</name>
</gene>
<dbReference type="AlphaFoldDB" id="A0A645EB78"/>